<dbReference type="InterPro" id="IPR025514">
    <property type="entry name" value="DUF4402"/>
</dbReference>
<organism evidence="2 3">
    <name type="scientific">Parasphingorhabdus flavimaris</name>
    <dbReference type="NCBI Taxonomy" id="266812"/>
    <lineage>
        <taxon>Bacteria</taxon>
        <taxon>Pseudomonadati</taxon>
        <taxon>Pseudomonadota</taxon>
        <taxon>Alphaproteobacteria</taxon>
        <taxon>Sphingomonadales</taxon>
        <taxon>Sphingomonadaceae</taxon>
        <taxon>Parasphingorhabdus</taxon>
    </lineage>
</organism>
<gene>
    <name evidence="2" type="ORF">HUO14_01270</name>
</gene>
<name>A0ABX2MYK4_9SPHN</name>
<proteinExistence type="predicted"/>
<feature type="chain" id="PRO_5046600717" evidence="1">
    <location>
        <begin position="27"/>
        <end position="172"/>
    </location>
</feature>
<sequence length="172" mass="17737">MRLVSRKLSGGALAIVGCAAASPSYAQTATGDAVADITQPSSVQRLQDLQFGDIIAGSTVSTVVVNPSTDARSIQTGNATAFGGTVSAAQFEVSARPLLYYQISVPASTTLTRNGGSETMLVDNFTLNGASIRLIPLFATIGNFRVGGRLTVGAAQEPGQYEGSFVVTVNYL</sequence>
<feature type="signal peptide" evidence="1">
    <location>
        <begin position="1"/>
        <end position="26"/>
    </location>
</feature>
<reference evidence="2 3" key="1">
    <citation type="submission" date="2020-06" db="EMBL/GenBank/DDBJ databases">
        <authorList>
            <person name="Kim S.-J."/>
            <person name="Park S.-J."/>
        </authorList>
    </citation>
    <scope>NUCLEOTIDE SEQUENCE [LARGE SCALE GENOMIC DNA]</scope>
    <source>
        <strain evidence="2 3">SW-151</strain>
    </source>
</reference>
<dbReference type="Pfam" id="PF14352">
    <property type="entry name" value="DUF4402"/>
    <property type="match status" value="1"/>
</dbReference>
<accession>A0ABX2MYK4</accession>
<dbReference type="PROSITE" id="PS51257">
    <property type="entry name" value="PROKAR_LIPOPROTEIN"/>
    <property type="match status" value="1"/>
</dbReference>
<keyword evidence="3" id="KW-1185">Reference proteome</keyword>
<evidence type="ECO:0000313" key="2">
    <source>
        <dbReference type="EMBL" id="NVD26529.1"/>
    </source>
</evidence>
<evidence type="ECO:0000313" key="3">
    <source>
        <dbReference type="Proteomes" id="UP000652427"/>
    </source>
</evidence>
<comment type="caution">
    <text evidence="2">The sequence shown here is derived from an EMBL/GenBank/DDBJ whole genome shotgun (WGS) entry which is preliminary data.</text>
</comment>
<dbReference type="RefSeq" id="WP_176278074.1">
    <property type="nucleotide sequence ID" value="NZ_JABWMH010000001.1"/>
</dbReference>
<keyword evidence="1" id="KW-0732">Signal</keyword>
<protein>
    <submittedName>
        <fullName evidence="2">DUF4402 domain-containing protein</fullName>
    </submittedName>
</protein>
<evidence type="ECO:0000256" key="1">
    <source>
        <dbReference type="SAM" id="SignalP"/>
    </source>
</evidence>
<dbReference type="EMBL" id="JABWMH010000001">
    <property type="protein sequence ID" value="NVD26529.1"/>
    <property type="molecule type" value="Genomic_DNA"/>
</dbReference>
<dbReference type="Proteomes" id="UP000652427">
    <property type="component" value="Unassembled WGS sequence"/>
</dbReference>